<evidence type="ECO:0000259" key="2">
    <source>
        <dbReference type="Pfam" id="PF17389"/>
    </source>
</evidence>
<dbReference type="InterPro" id="IPR035396">
    <property type="entry name" value="Bac_rhamnosid6H"/>
</dbReference>
<name>A0A847RY12_9BACT</name>
<evidence type="ECO:0000259" key="3">
    <source>
        <dbReference type="Pfam" id="PF17390"/>
    </source>
</evidence>
<dbReference type="InterPro" id="IPR012341">
    <property type="entry name" value="6hp_glycosidase-like_sf"/>
</dbReference>
<keyword evidence="4" id="KW-0378">Hydrolase</keyword>
<dbReference type="Gene3D" id="2.60.120.260">
    <property type="entry name" value="Galactose-binding domain-like"/>
    <property type="match status" value="1"/>
</dbReference>
<feature type="chain" id="PRO_5032408018" evidence="1">
    <location>
        <begin position="21"/>
        <end position="750"/>
    </location>
</feature>
<dbReference type="AlphaFoldDB" id="A0A847RY12"/>
<proteinExistence type="predicted"/>
<dbReference type="RefSeq" id="WP_168871927.1">
    <property type="nucleotide sequence ID" value="NZ_JABAIA010000002.1"/>
</dbReference>
<comment type="caution">
    <text evidence="4">The sequence shown here is derived from an EMBL/GenBank/DDBJ whole genome shotgun (WGS) entry which is preliminary data.</text>
</comment>
<dbReference type="InterPro" id="IPR008928">
    <property type="entry name" value="6-hairpin_glycosidase_sf"/>
</dbReference>
<keyword evidence="1" id="KW-0732">Signal</keyword>
<evidence type="ECO:0000313" key="5">
    <source>
        <dbReference type="Proteomes" id="UP000570474"/>
    </source>
</evidence>
<accession>A0A847RY12</accession>
<protein>
    <submittedName>
        <fullName evidence="4">Glycoside hydrolase</fullName>
    </submittedName>
</protein>
<keyword evidence="5" id="KW-1185">Reference proteome</keyword>
<gene>
    <name evidence="4" type="ORF">HGH92_16790</name>
</gene>
<evidence type="ECO:0000256" key="1">
    <source>
        <dbReference type="SAM" id="SignalP"/>
    </source>
</evidence>
<feature type="domain" description="Alpha-L-rhamnosidase six-hairpin glycosidase" evidence="2">
    <location>
        <begin position="317"/>
        <end position="633"/>
    </location>
</feature>
<dbReference type="Pfam" id="PF17389">
    <property type="entry name" value="Bac_rhamnosid6H"/>
    <property type="match status" value="1"/>
</dbReference>
<dbReference type="SUPFAM" id="SSF48208">
    <property type="entry name" value="Six-hairpin glycosidases"/>
    <property type="match status" value="1"/>
</dbReference>
<feature type="domain" description="Alpha-L-rhamnosidase C-terminal" evidence="3">
    <location>
        <begin position="637"/>
        <end position="709"/>
    </location>
</feature>
<dbReference type="Proteomes" id="UP000570474">
    <property type="component" value="Unassembled WGS sequence"/>
</dbReference>
<organism evidence="4 5">
    <name type="scientific">Chitinophaga varians</name>
    <dbReference type="NCBI Taxonomy" id="2202339"/>
    <lineage>
        <taxon>Bacteria</taxon>
        <taxon>Pseudomonadati</taxon>
        <taxon>Bacteroidota</taxon>
        <taxon>Chitinophagia</taxon>
        <taxon>Chitinophagales</taxon>
        <taxon>Chitinophagaceae</taxon>
        <taxon>Chitinophaga</taxon>
    </lineage>
</organism>
<feature type="signal peptide" evidence="1">
    <location>
        <begin position="1"/>
        <end position="20"/>
    </location>
</feature>
<dbReference type="Gene3D" id="2.60.420.10">
    <property type="entry name" value="Maltose phosphorylase, domain 3"/>
    <property type="match status" value="1"/>
</dbReference>
<dbReference type="Pfam" id="PF17390">
    <property type="entry name" value="Bac_rhamnosid_C"/>
    <property type="match status" value="1"/>
</dbReference>
<dbReference type="GO" id="GO:0016787">
    <property type="term" value="F:hydrolase activity"/>
    <property type="evidence" value="ECO:0007669"/>
    <property type="project" value="UniProtKB-KW"/>
</dbReference>
<dbReference type="PANTHER" id="PTHR34987">
    <property type="entry name" value="C, PUTATIVE (AFU_ORTHOLOGUE AFUA_3G02880)-RELATED"/>
    <property type="match status" value="1"/>
</dbReference>
<reference evidence="4 5" key="1">
    <citation type="submission" date="2020-04" db="EMBL/GenBank/DDBJ databases">
        <authorList>
            <person name="Yin C."/>
        </authorList>
    </citation>
    <scope>NUCLEOTIDE SEQUENCE [LARGE SCALE GENOMIC DNA]</scope>
    <source>
        <strain evidence="4 5">Ae27</strain>
    </source>
</reference>
<evidence type="ECO:0000313" key="4">
    <source>
        <dbReference type="EMBL" id="NLR65965.1"/>
    </source>
</evidence>
<dbReference type="InterPro" id="IPR035398">
    <property type="entry name" value="Bac_rhamnosid_C"/>
</dbReference>
<dbReference type="EMBL" id="JABAIA010000002">
    <property type="protein sequence ID" value="NLR65965.1"/>
    <property type="molecule type" value="Genomic_DNA"/>
</dbReference>
<dbReference type="GO" id="GO:0005975">
    <property type="term" value="P:carbohydrate metabolic process"/>
    <property type="evidence" value="ECO:0007669"/>
    <property type="project" value="InterPro"/>
</dbReference>
<dbReference type="Gene3D" id="1.50.10.10">
    <property type="match status" value="1"/>
</dbReference>
<dbReference type="PANTHER" id="PTHR34987:SF2">
    <property type="entry name" value="B, PUTATIVE (AFU_ORTHOLOGUE AFUA_7G05040)-RELATED"/>
    <property type="match status" value="1"/>
</dbReference>
<sequence>MPKKKYIPLLLLLMPLFSLAQEQWTARWIGLDTLSTPNQWTTYTQKAVRTTKKKKVIARIATDSKYMLVINERTVLREGQLKRGPNSQDTYFDEIDIGPFLQKGENAITVITWFWGKEGFAHKNSGRNALLFQCEDTAFNSNTSWKARRMKEYYNPDGIQPNFRLAETNVGFDAGKAGAETWQPVTDFGAPPVAPWHQLVKRDIPFFRETELKNYIGGPLKNGDTLICRLPYNAQVTPAFTVTAPAGLKIQLLTDNYLTAGDPELASVRTEYITREGEQSFETPAWMNGHFVKYVMPPAVKVLSLQYRESGYDTRLAGSFHSNDSALNTLWRKAQRTLYVNMRDNYFDCPDRERALWWGDVATEIGETFYALDTNANQLSRKAIRNLVDWQAPDSSLYAPIPAGNWHQELPQQILAAIHGMETYYLYTGDTAMMRYVYPAVKRYLSLWKTDERGMVIHRKGGWDLPDWGTNIDASLLDNAWYIVAAKAVVTMASLSEDKTYAAQLEKQIEKVTEASRQYCLRNGVYRSPDYQGETDDRANAMAVIAGIARVTDYPAIIKLLKTTRHASPYMEKYVLESLFAMNAPGEALERMKSRYQVMIDNRYTTLNELFDDNEGGTNNHAWSGGPLTLLSQYACGIAPLRPGYERYLVKPMPGGLTVAGCAHETIKGRIAVQYTKTDYGMKLELNVLPATQVAVAIPYEDGQKVEVNGQDAFVSGGFIPVRGLSWIGIENGYMYFSTNIKGKYVFETY</sequence>